<evidence type="ECO:0000313" key="6">
    <source>
        <dbReference type="EMBL" id="GAA4398314.1"/>
    </source>
</evidence>
<keyword evidence="2 4" id="KW-0238">DNA-binding</keyword>
<keyword evidence="3" id="KW-0804">Transcription</keyword>
<keyword evidence="7" id="KW-1185">Reference proteome</keyword>
<proteinExistence type="predicted"/>
<dbReference type="InterPro" id="IPR036271">
    <property type="entry name" value="Tet_transcr_reg_TetR-rel_C_sf"/>
</dbReference>
<name>A0ABP8JZG3_9ACTN</name>
<dbReference type="Pfam" id="PF16859">
    <property type="entry name" value="TetR_C_11"/>
    <property type="match status" value="1"/>
</dbReference>
<dbReference type="InterPro" id="IPR001647">
    <property type="entry name" value="HTH_TetR"/>
</dbReference>
<evidence type="ECO:0000313" key="7">
    <source>
        <dbReference type="Proteomes" id="UP001500635"/>
    </source>
</evidence>
<feature type="domain" description="HTH tetR-type" evidence="5">
    <location>
        <begin position="21"/>
        <end position="81"/>
    </location>
</feature>
<evidence type="ECO:0000256" key="2">
    <source>
        <dbReference type="ARBA" id="ARBA00023125"/>
    </source>
</evidence>
<dbReference type="PROSITE" id="PS50977">
    <property type="entry name" value="HTH_TETR_2"/>
    <property type="match status" value="1"/>
</dbReference>
<sequence>MTSEQVEAPTSDGVKRRRRGAELEHAILVAAWEELADVGFARLTMESVADRAKTGVAVLYRRWPNKSDLVLATIRHYGDTHPIEVPDTGDLRGDMLAVLGNLNAARTEFATLVGAIFAGLYDTVGLTPQDVRLMLRGDSPWNVDDVFRRAHDRGEIDLARIPRGVLDVPFQLVRHDILMTMRPVSPERLRSIVDDIFWPLVAGSAGSPSTRDED</sequence>
<dbReference type="EMBL" id="BAABFR010000061">
    <property type="protein sequence ID" value="GAA4398314.1"/>
    <property type="molecule type" value="Genomic_DNA"/>
</dbReference>
<dbReference type="Proteomes" id="UP001500635">
    <property type="component" value="Unassembled WGS sequence"/>
</dbReference>
<comment type="caution">
    <text evidence="6">The sequence shown here is derived from an EMBL/GenBank/DDBJ whole genome shotgun (WGS) entry which is preliminary data.</text>
</comment>
<evidence type="ECO:0000259" key="5">
    <source>
        <dbReference type="PROSITE" id="PS50977"/>
    </source>
</evidence>
<dbReference type="InterPro" id="IPR009057">
    <property type="entry name" value="Homeodomain-like_sf"/>
</dbReference>
<dbReference type="SUPFAM" id="SSF46689">
    <property type="entry name" value="Homeodomain-like"/>
    <property type="match status" value="1"/>
</dbReference>
<dbReference type="PANTHER" id="PTHR30055">
    <property type="entry name" value="HTH-TYPE TRANSCRIPTIONAL REGULATOR RUTR"/>
    <property type="match status" value="1"/>
</dbReference>
<evidence type="ECO:0000256" key="4">
    <source>
        <dbReference type="PROSITE-ProRule" id="PRU00335"/>
    </source>
</evidence>
<dbReference type="PANTHER" id="PTHR30055:SF148">
    <property type="entry name" value="TETR-FAMILY TRANSCRIPTIONAL REGULATOR"/>
    <property type="match status" value="1"/>
</dbReference>
<dbReference type="Gene3D" id="1.10.10.60">
    <property type="entry name" value="Homeodomain-like"/>
    <property type="match status" value="1"/>
</dbReference>
<accession>A0ABP8JZG3</accession>
<dbReference type="Gene3D" id="1.10.357.10">
    <property type="entry name" value="Tetracycline Repressor, domain 2"/>
    <property type="match status" value="1"/>
</dbReference>
<evidence type="ECO:0000256" key="3">
    <source>
        <dbReference type="ARBA" id="ARBA00023163"/>
    </source>
</evidence>
<dbReference type="RefSeq" id="WP_344998230.1">
    <property type="nucleotide sequence ID" value="NZ_BAABFR010000061.1"/>
</dbReference>
<keyword evidence="1" id="KW-0805">Transcription regulation</keyword>
<gene>
    <name evidence="6" type="ORF">GCM10023147_34430</name>
</gene>
<feature type="DNA-binding region" description="H-T-H motif" evidence="4">
    <location>
        <begin position="44"/>
        <end position="63"/>
    </location>
</feature>
<reference evidence="7" key="1">
    <citation type="journal article" date="2019" name="Int. J. Syst. Evol. Microbiol.">
        <title>The Global Catalogue of Microorganisms (GCM) 10K type strain sequencing project: providing services to taxonomists for standard genome sequencing and annotation.</title>
        <authorList>
            <consortium name="The Broad Institute Genomics Platform"/>
            <consortium name="The Broad Institute Genome Sequencing Center for Infectious Disease"/>
            <person name="Wu L."/>
            <person name="Ma J."/>
        </authorList>
    </citation>
    <scope>NUCLEOTIDE SEQUENCE [LARGE SCALE GENOMIC DNA]</scope>
    <source>
        <strain evidence="7">JCM 17688</strain>
    </source>
</reference>
<protein>
    <submittedName>
        <fullName evidence="6">TetR/AcrR family transcriptional regulator</fullName>
    </submittedName>
</protein>
<organism evidence="6 7">
    <name type="scientific">Tsukamurella soli</name>
    <dbReference type="NCBI Taxonomy" id="644556"/>
    <lineage>
        <taxon>Bacteria</taxon>
        <taxon>Bacillati</taxon>
        <taxon>Actinomycetota</taxon>
        <taxon>Actinomycetes</taxon>
        <taxon>Mycobacteriales</taxon>
        <taxon>Tsukamurellaceae</taxon>
        <taxon>Tsukamurella</taxon>
    </lineage>
</organism>
<dbReference type="SUPFAM" id="SSF48498">
    <property type="entry name" value="Tetracyclin repressor-like, C-terminal domain"/>
    <property type="match status" value="1"/>
</dbReference>
<dbReference type="InterPro" id="IPR011075">
    <property type="entry name" value="TetR_C"/>
</dbReference>
<dbReference type="Pfam" id="PF00440">
    <property type="entry name" value="TetR_N"/>
    <property type="match status" value="1"/>
</dbReference>
<dbReference type="InterPro" id="IPR050109">
    <property type="entry name" value="HTH-type_TetR-like_transc_reg"/>
</dbReference>
<evidence type="ECO:0000256" key="1">
    <source>
        <dbReference type="ARBA" id="ARBA00023015"/>
    </source>
</evidence>